<reference evidence="3" key="1">
    <citation type="submission" date="2021-02" db="EMBL/GenBank/DDBJ databases">
        <authorList>
            <person name="Dougan E. K."/>
            <person name="Rhodes N."/>
            <person name="Thang M."/>
            <person name="Chan C."/>
        </authorList>
    </citation>
    <scope>NUCLEOTIDE SEQUENCE</scope>
</reference>
<gene>
    <name evidence="3" type="ORF">SNAT2548_LOCUS23107</name>
</gene>
<keyword evidence="2" id="KW-0472">Membrane</keyword>
<evidence type="ECO:0000256" key="1">
    <source>
        <dbReference type="SAM" id="MobiDB-lite"/>
    </source>
</evidence>
<sequence length="267" mass="28188">MRSSWRLPLLGALVAGALLKFPAWVGQPSLLPLPAHTQRSQRLQGAQRPQRTQRHSWTAGPLGPVESAAAFRIYYLPFVEPLDIDGNLLDQLFGGWFGPVAPLILGVVVFWVQGQINAIRREQEGKVLSGAAKAAGAAAKGAAEGAAVSIAEKLASVPGEQWLKLVVCVVLDLAGDATFLLPGLGEFGDVAYAPVEAFALRFLFGGTGLSVLGFIEEALPFTDAVPTATTGWVLQTLFSDSPLAQLLGVQPLGSKEKDSKDPKKGAL</sequence>
<name>A0A812R8U2_9DINO</name>
<organism evidence="3 4">
    <name type="scientific">Symbiodinium natans</name>
    <dbReference type="NCBI Taxonomy" id="878477"/>
    <lineage>
        <taxon>Eukaryota</taxon>
        <taxon>Sar</taxon>
        <taxon>Alveolata</taxon>
        <taxon>Dinophyceae</taxon>
        <taxon>Suessiales</taxon>
        <taxon>Symbiodiniaceae</taxon>
        <taxon>Symbiodinium</taxon>
    </lineage>
</organism>
<keyword evidence="2" id="KW-1133">Transmembrane helix</keyword>
<proteinExistence type="predicted"/>
<keyword evidence="4" id="KW-1185">Reference proteome</keyword>
<protein>
    <submittedName>
        <fullName evidence="3">Uncharacterized protein</fullName>
    </submittedName>
</protein>
<dbReference type="Proteomes" id="UP000604046">
    <property type="component" value="Unassembled WGS sequence"/>
</dbReference>
<dbReference type="AlphaFoldDB" id="A0A812R8U2"/>
<evidence type="ECO:0000313" key="4">
    <source>
        <dbReference type="Proteomes" id="UP000604046"/>
    </source>
</evidence>
<accession>A0A812R8U2</accession>
<evidence type="ECO:0000313" key="3">
    <source>
        <dbReference type="EMBL" id="CAE7424674.1"/>
    </source>
</evidence>
<feature type="region of interest" description="Disordered" evidence="1">
    <location>
        <begin position="41"/>
        <end position="61"/>
    </location>
</feature>
<keyword evidence="2" id="KW-0812">Transmembrane</keyword>
<evidence type="ECO:0000256" key="2">
    <source>
        <dbReference type="SAM" id="Phobius"/>
    </source>
</evidence>
<dbReference type="EMBL" id="CAJNDS010002310">
    <property type="protein sequence ID" value="CAE7424674.1"/>
    <property type="molecule type" value="Genomic_DNA"/>
</dbReference>
<feature type="compositionally biased region" description="Polar residues" evidence="1">
    <location>
        <begin position="41"/>
        <end position="50"/>
    </location>
</feature>
<dbReference type="OrthoDB" id="192262at2759"/>
<feature type="transmembrane region" description="Helical" evidence="2">
    <location>
        <begin position="93"/>
        <end position="112"/>
    </location>
</feature>
<comment type="caution">
    <text evidence="3">The sequence shown here is derived from an EMBL/GenBank/DDBJ whole genome shotgun (WGS) entry which is preliminary data.</text>
</comment>